<dbReference type="GO" id="GO:0009279">
    <property type="term" value="C:cell outer membrane"/>
    <property type="evidence" value="ECO:0007669"/>
    <property type="project" value="UniProtKB-SubCell"/>
</dbReference>
<protein>
    <submittedName>
        <fullName evidence="9">Long-subunit fatty acid transport protein</fullName>
    </submittedName>
</protein>
<evidence type="ECO:0000256" key="8">
    <source>
        <dbReference type="SAM" id="SignalP"/>
    </source>
</evidence>
<evidence type="ECO:0000313" key="10">
    <source>
        <dbReference type="Proteomes" id="UP000240418"/>
    </source>
</evidence>
<evidence type="ECO:0000313" key="9">
    <source>
        <dbReference type="EMBL" id="PSL17367.1"/>
    </source>
</evidence>
<keyword evidence="7" id="KW-0998">Cell outer membrane</keyword>
<dbReference type="AlphaFoldDB" id="A0A2P8F6M4"/>
<evidence type="ECO:0000256" key="6">
    <source>
        <dbReference type="ARBA" id="ARBA00023136"/>
    </source>
</evidence>
<dbReference type="InterPro" id="IPR005017">
    <property type="entry name" value="OMPP1/FadL/TodX"/>
</dbReference>
<comment type="subcellular location">
    <subcellularLocation>
        <location evidence="1">Cell outer membrane</location>
        <topology evidence="1">Multi-pass membrane protein</topology>
    </subcellularLocation>
</comment>
<evidence type="ECO:0000256" key="3">
    <source>
        <dbReference type="ARBA" id="ARBA00022452"/>
    </source>
</evidence>
<dbReference type="EMBL" id="PYGJ01000018">
    <property type="protein sequence ID" value="PSL17367.1"/>
    <property type="molecule type" value="Genomic_DNA"/>
</dbReference>
<keyword evidence="10" id="KW-1185">Reference proteome</keyword>
<keyword evidence="6" id="KW-0472">Membrane</keyword>
<keyword evidence="5 8" id="KW-0732">Signal</keyword>
<comment type="similarity">
    <text evidence="2">Belongs to the OmpP1/FadL family.</text>
</comment>
<comment type="caution">
    <text evidence="9">The sequence shown here is derived from an EMBL/GenBank/DDBJ whole genome shotgun (WGS) entry which is preliminary data.</text>
</comment>
<accession>A0A2P8F6M4</accession>
<feature type="signal peptide" evidence="8">
    <location>
        <begin position="1"/>
        <end position="20"/>
    </location>
</feature>
<dbReference type="PANTHER" id="PTHR35093">
    <property type="entry name" value="OUTER MEMBRANE PROTEIN NMB0088-RELATED"/>
    <property type="match status" value="1"/>
</dbReference>
<evidence type="ECO:0000256" key="2">
    <source>
        <dbReference type="ARBA" id="ARBA00008163"/>
    </source>
</evidence>
<dbReference type="Gene3D" id="2.40.160.60">
    <property type="entry name" value="Outer membrane protein transport protein (OMPP1/FadL/TodX)"/>
    <property type="match status" value="1"/>
</dbReference>
<dbReference type="OrthoDB" id="6679728at2"/>
<proteinExistence type="inferred from homology"/>
<dbReference type="Proteomes" id="UP000240418">
    <property type="component" value="Unassembled WGS sequence"/>
</dbReference>
<dbReference type="GO" id="GO:0015483">
    <property type="term" value="F:long-chain fatty acid transporting porin activity"/>
    <property type="evidence" value="ECO:0007669"/>
    <property type="project" value="TreeGrafter"/>
</dbReference>
<evidence type="ECO:0000256" key="4">
    <source>
        <dbReference type="ARBA" id="ARBA00022692"/>
    </source>
</evidence>
<gene>
    <name evidence="9" type="ORF">CLV88_11842</name>
</gene>
<sequence>MKKMLMGASALAMVGGASYAGGLDRSGQGINIIFEEGTVAQFGYSYVDPSVTGTFAGTNSGDVGEAYGLPQLSFKTAFTETLDFALIYDRPFGAHVNYDSGYRLSIDPVNPGTPNNLTAEAEAQALTAILRQKLNNGFSVYGGLRIQNVDTSVNVPAVAGYNVQSDSPTDFGYLLGASWEKPEIAARVSLTYNSKIKHSLQATETNSLGTNVTSPVGIATPQSVNLDFQTGVAPNTLVFGTVRWVNWSDFDYTPPVYLGATGGSLVSYDDDVITYTLGVGHRFNESFSGAIQLGYEQSEGNLVSNLGPTDGFWSLGVGGTYTNKNVQYSAGVRYIDIGDAVTNVGGNPGGTFNGNSGWAAGFQITYHFDKNPA</sequence>
<organism evidence="9 10">
    <name type="scientific">Shimia abyssi</name>
    <dbReference type="NCBI Taxonomy" id="1662395"/>
    <lineage>
        <taxon>Bacteria</taxon>
        <taxon>Pseudomonadati</taxon>
        <taxon>Pseudomonadota</taxon>
        <taxon>Alphaproteobacteria</taxon>
        <taxon>Rhodobacterales</taxon>
        <taxon>Roseobacteraceae</taxon>
    </lineage>
</organism>
<evidence type="ECO:0000256" key="1">
    <source>
        <dbReference type="ARBA" id="ARBA00004571"/>
    </source>
</evidence>
<evidence type="ECO:0000256" key="5">
    <source>
        <dbReference type="ARBA" id="ARBA00022729"/>
    </source>
</evidence>
<reference evidence="9 10" key="1">
    <citation type="submission" date="2018-03" db="EMBL/GenBank/DDBJ databases">
        <title>Genomic Encyclopedia of Archaeal and Bacterial Type Strains, Phase II (KMG-II): from individual species to whole genera.</title>
        <authorList>
            <person name="Goeker M."/>
        </authorList>
    </citation>
    <scope>NUCLEOTIDE SEQUENCE [LARGE SCALE GENOMIC DNA]</scope>
    <source>
        <strain evidence="9 10">DSM 100673</strain>
    </source>
</reference>
<name>A0A2P8F6M4_9RHOB</name>
<dbReference type="SUPFAM" id="SSF56935">
    <property type="entry name" value="Porins"/>
    <property type="match status" value="1"/>
</dbReference>
<feature type="chain" id="PRO_5015150286" evidence="8">
    <location>
        <begin position="21"/>
        <end position="373"/>
    </location>
</feature>
<dbReference type="PANTHER" id="PTHR35093:SF8">
    <property type="entry name" value="OUTER MEMBRANE PROTEIN NMB0088-RELATED"/>
    <property type="match status" value="1"/>
</dbReference>
<dbReference type="RefSeq" id="WP_106610084.1">
    <property type="nucleotide sequence ID" value="NZ_PYGJ01000018.1"/>
</dbReference>
<keyword evidence="3" id="KW-1134">Transmembrane beta strand</keyword>
<evidence type="ECO:0000256" key="7">
    <source>
        <dbReference type="ARBA" id="ARBA00023237"/>
    </source>
</evidence>
<keyword evidence="4" id="KW-0812">Transmembrane</keyword>